<dbReference type="EMBL" id="RMBX01000012">
    <property type="protein sequence ID" value="RPD39118.1"/>
    <property type="molecule type" value="Genomic_DNA"/>
</dbReference>
<evidence type="ECO:0000256" key="1">
    <source>
        <dbReference type="SAM" id="MobiDB-lite"/>
    </source>
</evidence>
<sequence length="228" mass="24342">MKMRHSFVLLAATVCMALTFDACKKGGSNDDDNKPTEQPGKIPGMGETAGTPEGEQYVLPAGITLSGTIVGDYCDTTYQVGSGEFAAVCVGLLNSKTKDTTIILPAGLVILSTNAEYQHGVVVQEARILLKAKKITRVGLGAYCINSHKSPSSYSVTYTLGPVSSSPLMKELIGLLRNKKTSKSEFANEDLYQEASSNIQGLVWGITDDMGSADPAVRQIYLDKIPNK</sequence>
<dbReference type="Proteomes" id="UP000279089">
    <property type="component" value="Unassembled WGS sequence"/>
</dbReference>
<evidence type="ECO:0000313" key="3">
    <source>
        <dbReference type="EMBL" id="RPD39118.1"/>
    </source>
</evidence>
<accession>A0A3N4M7A2</accession>
<evidence type="ECO:0000256" key="2">
    <source>
        <dbReference type="SAM" id="SignalP"/>
    </source>
</evidence>
<comment type="caution">
    <text evidence="3">The sequence shown here is derived from an EMBL/GenBank/DDBJ whole genome shotgun (WGS) entry which is preliminary data.</text>
</comment>
<feature type="signal peptide" evidence="2">
    <location>
        <begin position="1"/>
        <end position="17"/>
    </location>
</feature>
<protein>
    <submittedName>
        <fullName evidence="3">Uncharacterized protein</fullName>
    </submittedName>
</protein>
<feature type="region of interest" description="Disordered" evidence="1">
    <location>
        <begin position="27"/>
        <end position="49"/>
    </location>
</feature>
<dbReference type="RefSeq" id="WP_123864744.1">
    <property type="nucleotide sequence ID" value="NZ_QXZY01000012.1"/>
</dbReference>
<proteinExistence type="predicted"/>
<reference evidence="4" key="1">
    <citation type="submission" date="2018-11" db="EMBL/GenBank/DDBJ databases">
        <title>Chitinophaga lutea sp.nov., isolate from arsenic contaminated soil.</title>
        <authorList>
            <person name="Zong Y."/>
        </authorList>
    </citation>
    <scope>NUCLEOTIDE SEQUENCE [LARGE SCALE GENOMIC DNA]</scope>
    <source>
        <strain evidence="4">YLT18</strain>
    </source>
</reference>
<name>A0A3N4M7A2_9BACT</name>
<evidence type="ECO:0000313" key="4">
    <source>
        <dbReference type="Proteomes" id="UP000279089"/>
    </source>
</evidence>
<keyword evidence="4" id="KW-1185">Reference proteome</keyword>
<gene>
    <name evidence="3" type="ORF">EG028_21120</name>
</gene>
<keyword evidence="2" id="KW-0732">Signal</keyword>
<feature type="chain" id="PRO_5018218290" evidence="2">
    <location>
        <begin position="18"/>
        <end position="228"/>
    </location>
</feature>
<organism evidence="3 4">
    <name type="scientific">Chitinophaga barathri</name>
    <dbReference type="NCBI Taxonomy" id="1647451"/>
    <lineage>
        <taxon>Bacteria</taxon>
        <taxon>Pseudomonadati</taxon>
        <taxon>Bacteroidota</taxon>
        <taxon>Chitinophagia</taxon>
        <taxon>Chitinophagales</taxon>
        <taxon>Chitinophagaceae</taxon>
        <taxon>Chitinophaga</taxon>
    </lineage>
</organism>
<dbReference type="AlphaFoldDB" id="A0A3N4M7A2"/>